<name>A0ABS4J6C4_9BACL</name>
<evidence type="ECO:0000313" key="3">
    <source>
        <dbReference type="Proteomes" id="UP001519287"/>
    </source>
</evidence>
<dbReference type="Proteomes" id="UP001519287">
    <property type="component" value="Unassembled WGS sequence"/>
</dbReference>
<comment type="caution">
    <text evidence="2">The sequence shown here is derived from an EMBL/GenBank/DDBJ whole genome shotgun (WGS) entry which is preliminary data.</text>
</comment>
<keyword evidence="3" id="KW-1185">Reference proteome</keyword>
<evidence type="ECO:0000256" key="1">
    <source>
        <dbReference type="SAM" id="Phobius"/>
    </source>
</evidence>
<reference evidence="2 3" key="1">
    <citation type="submission" date="2021-03" db="EMBL/GenBank/DDBJ databases">
        <title>Genomic Encyclopedia of Type Strains, Phase IV (KMG-IV): sequencing the most valuable type-strain genomes for metagenomic binning, comparative biology and taxonomic classification.</title>
        <authorList>
            <person name="Goeker M."/>
        </authorList>
    </citation>
    <scope>NUCLEOTIDE SEQUENCE [LARGE SCALE GENOMIC DNA]</scope>
    <source>
        <strain evidence="2 3">DSM 26048</strain>
    </source>
</reference>
<feature type="transmembrane region" description="Helical" evidence="1">
    <location>
        <begin position="32"/>
        <end position="53"/>
    </location>
</feature>
<keyword evidence="1" id="KW-0472">Membrane</keyword>
<protein>
    <submittedName>
        <fullName evidence="2">Uncharacterized protein</fullName>
    </submittedName>
</protein>
<organism evidence="2 3">
    <name type="scientific">Paenibacillus eucommiae</name>
    <dbReference type="NCBI Taxonomy" id="1355755"/>
    <lineage>
        <taxon>Bacteria</taxon>
        <taxon>Bacillati</taxon>
        <taxon>Bacillota</taxon>
        <taxon>Bacilli</taxon>
        <taxon>Bacillales</taxon>
        <taxon>Paenibacillaceae</taxon>
        <taxon>Paenibacillus</taxon>
    </lineage>
</organism>
<proteinExistence type="predicted"/>
<accession>A0ABS4J6C4</accession>
<sequence>MEKDIQELKKRIGFLEKQVQNKQLQSSNILRLSLTFIIVLVTLLILIGIFQFITPQPIQLTGTIVKQKGCRWNT</sequence>
<dbReference type="EMBL" id="JAGGLB010000025">
    <property type="protein sequence ID" value="MBP1994349.1"/>
    <property type="molecule type" value="Genomic_DNA"/>
</dbReference>
<keyword evidence="1" id="KW-1133">Transmembrane helix</keyword>
<gene>
    <name evidence="2" type="ORF">J2Z66_005985</name>
</gene>
<evidence type="ECO:0000313" key="2">
    <source>
        <dbReference type="EMBL" id="MBP1994349.1"/>
    </source>
</evidence>
<keyword evidence="1" id="KW-0812">Transmembrane</keyword>